<dbReference type="AlphaFoldDB" id="A0A836MRL7"/>
<reference evidence="1 2" key="1">
    <citation type="submission" date="2014-03" db="EMBL/GenBank/DDBJ databases">
        <title>The genomes of two eusocial bee gut symbionts.</title>
        <authorList>
            <person name="Kwong W.K."/>
            <person name="Engel P."/>
            <person name="Koch H."/>
            <person name="Moran N.A."/>
        </authorList>
    </citation>
    <scope>NUCLEOTIDE SEQUENCE [LARGE SCALE GENOMIC DNA]</scope>
    <source>
        <strain evidence="2">wkB29</strain>
    </source>
</reference>
<organism evidence="1 2">
    <name type="scientific">Snodgrassella communis</name>
    <dbReference type="NCBI Taxonomy" id="2946699"/>
    <lineage>
        <taxon>Bacteria</taxon>
        <taxon>Pseudomonadati</taxon>
        <taxon>Pseudomonadota</taxon>
        <taxon>Betaproteobacteria</taxon>
        <taxon>Neisseriales</taxon>
        <taxon>Neisseriaceae</taxon>
        <taxon>Snodgrassella</taxon>
    </lineage>
</organism>
<evidence type="ECO:0000313" key="1">
    <source>
        <dbReference type="EMBL" id="KDN15781.1"/>
    </source>
</evidence>
<evidence type="ECO:0000313" key="2">
    <source>
        <dbReference type="Proteomes" id="UP000027170"/>
    </source>
</evidence>
<proteinExistence type="predicted"/>
<accession>A0A836MRL7</accession>
<gene>
    <name evidence="1" type="ORF">SALWKB29_0200</name>
</gene>
<dbReference type="Proteomes" id="UP000027170">
    <property type="component" value="Unassembled WGS sequence"/>
</dbReference>
<comment type="caution">
    <text evidence="1">The sequence shown here is derived from an EMBL/GenBank/DDBJ whole genome shotgun (WGS) entry which is preliminary data.</text>
</comment>
<keyword evidence="2" id="KW-1185">Reference proteome</keyword>
<name>A0A836MRL7_9NEIS</name>
<protein>
    <submittedName>
        <fullName evidence="1">Uncharacterized protein</fullName>
    </submittedName>
</protein>
<dbReference type="EMBL" id="JFZV01000001">
    <property type="protein sequence ID" value="KDN15781.1"/>
    <property type="molecule type" value="Genomic_DNA"/>
</dbReference>
<sequence length="39" mass="4071">MHVAILSGNGCCQLGQQWALMSGFLLREVAMKSVACGCG</sequence>